<evidence type="ECO:0000256" key="5">
    <source>
        <dbReference type="SAM" id="Phobius"/>
    </source>
</evidence>
<comment type="subcellular location">
    <subcellularLocation>
        <location evidence="1">Membrane</location>
        <topology evidence="1">Multi-pass membrane protein</topology>
    </subcellularLocation>
</comment>
<dbReference type="Pfam" id="PF01740">
    <property type="entry name" value="STAS"/>
    <property type="match status" value="1"/>
</dbReference>
<feature type="transmembrane region" description="Helical" evidence="5">
    <location>
        <begin position="209"/>
        <end position="228"/>
    </location>
</feature>
<keyword evidence="4 5" id="KW-0472">Membrane</keyword>
<keyword evidence="3 5" id="KW-1133">Transmembrane helix</keyword>
<feature type="transmembrane region" description="Helical" evidence="5">
    <location>
        <begin position="79"/>
        <end position="98"/>
    </location>
</feature>
<dbReference type="Proteomes" id="UP001207337">
    <property type="component" value="Unassembled WGS sequence"/>
</dbReference>
<dbReference type="InterPro" id="IPR001902">
    <property type="entry name" value="SLC26A/SulP_fam"/>
</dbReference>
<evidence type="ECO:0000256" key="2">
    <source>
        <dbReference type="ARBA" id="ARBA00022692"/>
    </source>
</evidence>
<keyword evidence="2 5" id="KW-0812">Transmembrane</keyword>
<dbReference type="InterPro" id="IPR011547">
    <property type="entry name" value="SLC26A/SulP_dom"/>
</dbReference>
<feature type="transmembrane region" description="Helical" evidence="5">
    <location>
        <begin position="259"/>
        <end position="278"/>
    </location>
</feature>
<evidence type="ECO:0000259" key="6">
    <source>
        <dbReference type="PROSITE" id="PS50801"/>
    </source>
</evidence>
<dbReference type="InterPro" id="IPR002645">
    <property type="entry name" value="STAS_dom"/>
</dbReference>
<evidence type="ECO:0000256" key="4">
    <source>
        <dbReference type="ARBA" id="ARBA00023136"/>
    </source>
</evidence>
<feature type="transmembrane region" description="Helical" evidence="5">
    <location>
        <begin position="395"/>
        <end position="420"/>
    </location>
</feature>
<evidence type="ECO:0000313" key="7">
    <source>
        <dbReference type="EMBL" id="MCW9714203.1"/>
    </source>
</evidence>
<feature type="transmembrane region" description="Helical" evidence="5">
    <location>
        <begin position="104"/>
        <end position="126"/>
    </location>
</feature>
<feature type="transmembrane region" description="Helical" evidence="5">
    <location>
        <begin position="56"/>
        <end position="72"/>
    </location>
</feature>
<dbReference type="SUPFAM" id="SSF52091">
    <property type="entry name" value="SpoIIaa-like"/>
    <property type="match status" value="1"/>
</dbReference>
<accession>A0ABT3Q279</accession>
<dbReference type="EMBL" id="JAJNDC010000004">
    <property type="protein sequence ID" value="MCW9714203.1"/>
    <property type="molecule type" value="Genomic_DNA"/>
</dbReference>
<evidence type="ECO:0000256" key="3">
    <source>
        <dbReference type="ARBA" id="ARBA00022989"/>
    </source>
</evidence>
<dbReference type="InterPro" id="IPR018045">
    <property type="entry name" value="S04_transporter_CS"/>
</dbReference>
<evidence type="ECO:0000256" key="1">
    <source>
        <dbReference type="ARBA" id="ARBA00004141"/>
    </source>
</evidence>
<dbReference type="InterPro" id="IPR036513">
    <property type="entry name" value="STAS_dom_sf"/>
</dbReference>
<dbReference type="Pfam" id="PF00916">
    <property type="entry name" value="Sulfate_transp"/>
    <property type="match status" value="1"/>
</dbReference>
<keyword evidence="8" id="KW-1185">Reference proteome</keyword>
<reference evidence="7 8" key="1">
    <citation type="submission" date="2021-11" db="EMBL/GenBank/DDBJ databases">
        <title>Aliifidinibius sp. nov., a new bacterium isolated from saline soil.</title>
        <authorList>
            <person name="Galisteo C."/>
            <person name="De La Haba R."/>
            <person name="Sanchez-Porro C."/>
            <person name="Ventosa A."/>
        </authorList>
    </citation>
    <scope>NUCLEOTIDE SEQUENCE [LARGE SCALE GENOMIC DNA]</scope>
    <source>
        <strain evidence="7 8">KACC 190600</strain>
    </source>
</reference>
<dbReference type="PROSITE" id="PS50801">
    <property type="entry name" value="STAS"/>
    <property type="match status" value="1"/>
</dbReference>
<proteinExistence type="predicted"/>
<dbReference type="Gene3D" id="3.30.750.24">
    <property type="entry name" value="STAS domain"/>
    <property type="match status" value="1"/>
</dbReference>
<dbReference type="PANTHER" id="PTHR11814">
    <property type="entry name" value="SULFATE TRANSPORTER"/>
    <property type="match status" value="1"/>
</dbReference>
<organism evidence="7 8">
    <name type="scientific">Fodinibius salicampi</name>
    <dbReference type="NCBI Taxonomy" id="1920655"/>
    <lineage>
        <taxon>Bacteria</taxon>
        <taxon>Pseudomonadati</taxon>
        <taxon>Balneolota</taxon>
        <taxon>Balneolia</taxon>
        <taxon>Balneolales</taxon>
        <taxon>Balneolaceae</taxon>
        <taxon>Fodinibius</taxon>
    </lineage>
</organism>
<protein>
    <submittedName>
        <fullName evidence="7">Solute carrier family 26 protein</fullName>
    </submittedName>
</protein>
<feature type="domain" description="STAS" evidence="6">
    <location>
        <begin position="444"/>
        <end position="559"/>
    </location>
</feature>
<evidence type="ECO:0000313" key="8">
    <source>
        <dbReference type="Proteomes" id="UP001207337"/>
    </source>
</evidence>
<dbReference type="NCBIfam" id="TIGR00815">
    <property type="entry name" value="sulP"/>
    <property type="match status" value="1"/>
</dbReference>
<gene>
    <name evidence="7" type="ORF">LQ318_14930</name>
</gene>
<dbReference type="PROSITE" id="PS01130">
    <property type="entry name" value="SLC26A"/>
    <property type="match status" value="1"/>
</dbReference>
<feature type="transmembrane region" description="Helical" evidence="5">
    <location>
        <begin position="184"/>
        <end position="202"/>
    </location>
</feature>
<comment type="caution">
    <text evidence="7">The sequence shown here is derived from an EMBL/GenBank/DDBJ whole genome shotgun (WGS) entry which is preliminary data.</text>
</comment>
<dbReference type="RefSeq" id="WP_265791327.1">
    <property type="nucleotide sequence ID" value="NZ_BAABRS010000004.1"/>
</dbReference>
<dbReference type="CDD" id="cd07042">
    <property type="entry name" value="STAS_SulP_like_sulfate_transporter"/>
    <property type="match status" value="1"/>
</dbReference>
<feature type="transmembrane region" description="Helical" evidence="5">
    <location>
        <begin position="138"/>
        <end position="156"/>
    </location>
</feature>
<sequence>MKEFFNKISPFVPMAGWIRSYSSSDLKGDLNAGITVGIMLIPQGMAYAVLAGLPPIYGLYASLVPLVLYAIFGTSRQLAVGPVAMVSLLVVAGVGEIAEVGSDRFIQLAIMTALGVGVFQLLMGVFRMGFLVNFLSHPVLSGFTSAAALIIGASQFKNLFGIDLPRTNYVHEILLGLFEKAANIEPYTAAIGIGSIVLIILVRKWKPTFPSALVVVVLGTLVTFVFGLHQKGVVIVGEIPQGLPSLEILSFNLSDFQQLLPTILVISLVGYMESIAVAKAIANKHGYKVDPNQELIGLGVANIGGAFFQSYPTTGGFSRTAVNDQAGARTGMATIISAAIIALTVLLLTPLFYYLPMAVLASIIMVAVAGLFDINEMKYLWKTDRKDLAMLATTFVATLVLGIEEGILVGVVLSLVVVIYSSTRPHSTELGRLGDTKNFRNVKRYPEAKTDDKVLIYRFDSQLFFANVTHFRDKLDDLIDSRNEELQLLILDASSIHDMDSTGIHALRDLIEDLQERGLDLYIAGAIGPVRDKLKTCDIVSEMGKNNFFFDVNDALATFYSEQNMSKEYEYSPLQTNN</sequence>
<feature type="transmembrane region" description="Helical" evidence="5">
    <location>
        <begin position="353"/>
        <end position="374"/>
    </location>
</feature>
<feature type="transmembrane region" description="Helical" evidence="5">
    <location>
        <begin position="326"/>
        <end position="347"/>
    </location>
</feature>
<name>A0ABT3Q279_9BACT</name>